<proteinExistence type="inferred from homology"/>
<dbReference type="PANTHER" id="PTHR48182:SF2">
    <property type="entry name" value="PROTEIN SERAC1"/>
    <property type="match status" value="1"/>
</dbReference>
<organism evidence="9 10">
    <name type="scientific">Ophiostoma piceae (strain UAMH 11346)</name>
    <name type="common">Sap stain fungus</name>
    <dbReference type="NCBI Taxonomy" id="1262450"/>
    <lineage>
        <taxon>Eukaryota</taxon>
        <taxon>Fungi</taxon>
        <taxon>Dikarya</taxon>
        <taxon>Ascomycota</taxon>
        <taxon>Pezizomycotina</taxon>
        <taxon>Sordariomycetes</taxon>
        <taxon>Sordariomycetidae</taxon>
        <taxon>Ophiostomatales</taxon>
        <taxon>Ophiostomataceae</taxon>
        <taxon>Ophiostoma</taxon>
    </lineage>
</organism>
<dbReference type="PANTHER" id="PTHR48182">
    <property type="entry name" value="PROTEIN SERAC1"/>
    <property type="match status" value="1"/>
</dbReference>
<dbReference type="VEuPathDB" id="FungiDB:F503_02251"/>
<keyword evidence="7" id="KW-0472">Membrane</keyword>
<evidence type="ECO:0000256" key="4">
    <source>
        <dbReference type="ARBA" id="ARBA00007920"/>
    </source>
</evidence>
<evidence type="ECO:0000256" key="5">
    <source>
        <dbReference type="ARBA" id="ARBA00022824"/>
    </source>
</evidence>
<dbReference type="Gene3D" id="3.40.50.1820">
    <property type="entry name" value="alpha/beta hydrolase"/>
    <property type="match status" value="1"/>
</dbReference>
<dbReference type="Proteomes" id="UP000016923">
    <property type="component" value="Unassembled WGS sequence"/>
</dbReference>
<comment type="subcellular location">
    <subcellularLocation>
        <location evidence="2">Endoplasmic reticulum</location>
    </subcellularLocation>
    <subcellularLocation>
        <location evidence="3">Membrane</location>
    </subcellularLocation>
    <subcellularLocation>
        <location evidence="1">Mitochondrion</location>
    </subcellularLocation>
</comment>
<dbReference type="GO" id="GO:0016020">
    <property type="term" value="C:membrane"/>
    <property type="evidence" value="ECO:0007669"/>
    <property type="project" value="UniProtKB-SubCell"/>
</dbReference>
<dbReference type="OrthoDB" id="1658288at2759"/>
<name>S3BY87_OPHP1</name>
<dbReference type="Pfam" id="PF05057">
    <property type="entry name" value="DUF676"/>
    <property type="match status" value="1"/>
</dbReference>
<reference evidence="9 10" key="1">
    <citation type="journal article" date="2013" name="BMC Genomics">
        <title>The genome and transcriptome of the pine saprophyte Ophiostoma piceae, and a comparison with the bark beetle-associated pine pathogen Grosmannia clavigera.</title>
        <authorList>
            <person name="Haridas S."/>
            <person name="Wang Y."/>
            <person name="Lim L."/>
            <person name="Massoumi Alamouti S."/>
            <person name="Jackman S."/>
            <person name="Docking R."/>
            <person name="Robertson G."/>
            <person name="Birol I."/>
            <person name="Bohlmann J."/>
            <person name="Breuil C."/>
        </authorList>
    </citation>
    <scope>NUCLEOTIDE SEQUENCE [LARGE SCALE GENOMIC DNA]</scope>
    <source>
        <strain evidence="9 10">UAMH 11346</strain>
    </source>
</reference>
<evidence type="ECO:0000313" key="9">
    <source>
        <dbReference type="EMBL" id="EPE05512.1"/>
    </source>
</evidence>
<dbReference type="SUPFAM" id="SSF53474">
    <property type="entry name" value="alpha/beta-Hydrolases"/>
    <property type="match status" value="1"/>
</dbReference>
<dbReference type="AlphaFoldDB" id="S3BY87"/>
<gene>
    <name evidence="9" type="ORF">F503_02251</name>
</gene>
<keyword evidence="5" id="KW-0256">Endoplasmic reticulum</keyword>
<dbReference type="EMBL" id="KE148156">
    <property type="protein sequence ID" value="EPE05512.1"/>
    <property type="molecule type" value="Genomic_DNA"/>
</dbReference>
<evidence type="ECO:0000256" key="6">
    <source>
        <dbReference type="ARBA" id="ARBA00023128"/>
    </source>
</evidence>
<dbReference type="InterPro" id="IPR029058">
    <property type="entry name" value="AB_hydrolase_fold"/>
</dbReference>
<dbReference type="SMART" id="SM00355">
    <property type="entry name" value="ZnF_C2H2"/>
    <property type="match status" value="3"/>
</dbReference>
<keyword evidence="10" id="KW-1185">Reference proteome</keyword>
<comment type="similarity">
    <text evidence="4">Belongs to the putative lipase ROG1 family.</text>
</comment>
<dbReference type="InterPro" id="IPR013087">
    <property type="entry name" value="Znf_C2H2_type"/>
</dbReference>
<dbReference type="InterPro" id="IPR007751">
    <property type="entry name" value="DUF676_lipase-like"/>
</dbReference>
<feature type="domain" description="C2H2-type" evidence="8">
    <location>
        <begin position="186"/>
        <end position="209"/>
    </location>
</feature>
<dbReference type="GO" id="GO:0005783">
    <property type="term" value="C:endoplasmic reticulum"/>
    <property type="evidence" value="ECO:0007669"/>
    <property type="project" value="UniProtKB-SubCell"/>
</dbReference>
<evidence type="ECO:0000256" key="7">
    <source>
        <dbReference type="ARBA" id="ARBA00023136"/>
    </source>
</evidence>
<keyword evidence="6" id="KW-0496">Mitochondrion</keyword>
<protein>
    <submittedName>
        <fullName evidence="9">Nacht and wd domain protein</fullName>
    </submittedName>
</protein>
<dbReference type="GO" id="GO:0005739">
    <property type="term" value="C:mitochondrion"/>
    <property type="evidence" value="ECO:0007669"/>
    <property type="project" value="UniProtKB-SubCell"/>
</dbReference>
<evidence type="ECO:0000256" key="1">
    <source>
        <dbReference type="ARBA" id="ARBA00004173"/>
    </source>
</evidence>
<accession>S3BY87</accession>
<dbReference type="PROSITE" id="PS00028">
    <property type="entry name" value="ZINC_FINGER_C2H2_1"/>
    <property type="match status" value="1"/>
</dbReference>
<evidence type="ECO:0000256" key="2">
    <source>
        <dbReference type="ARBA" id="ARBA00004240"/>
    </source>
</evidence>
<dbReference type="InterPro" id="IPR052374">
    <property type="entry name" value="SERAC1"/>
</dbReference>
<evidence type="ECO:0000313" key="10">
    <source>
        <dbReference type="Proteomes" id="UP000016923"/>
    </source>
</evidence>
<dbReference type="HOGENOM" id="CLU_604246_0_0_1"/>
<sequence>MSKARCSPSLIWLLFYETHTKFWGMEHQQTLHTRMCWSIEEESIKSTILQWRKQADLEKGLPETDSAAIMQSLAWLSRRLARANTRRRQLSKDKAGLPPIEASLKGEVSAVRLPISSGETYLCPFCGDELERGMRFDDEAFRRHVLRHIRPYVCTFEACKDADCMYATQKEWEYHEMQEHRRAFFCHESACSDVFWDQQEMRLHLTTAHRLGTTSGLELDLTSGFPYGGACTSHSALEPGFTNARILTFGYDADTNQTWDYTFAFHAESLLGELEAFSGIGKVPIIFVAHSLGGLVVEFAFKLGSENIHLKSILEKVHSIVFLATPHSRRKLSEALNRYPISMLQSPERYVSLQPSREHILGINDHFRLYADGLDIVSFYETIPAKARLIVGRDSAAMDLPDEMLVPLDADHDGISKFKTRHDENYITFPNILSRILRRLHTYKTRLFMNLRT</sequence>
<evidence type="ECO:0000259" key="8">
    <source>
        <dbReference type="PROSITE" id="PS00028"/>
    </source>
</evidence>
<evidence type="ECO:0000256" key="3">
    <source>
        <dbReference type="ARBA" id="ARBA00004370"/>
    </source>
</evidence>
<dbReference type="eggNOG" id="KOG2029">
    <property type="taxonomic scope" value="Eukaryota"/>
</dbReference>